<dbReference type="Proteomes" id="UP000343317">
    <property type="component" value="Unassembled WGS sequence"/>
</dbReference>
<dbReference type="InterPro" id="IPR022749">
    <property type="entry name" value="D12N6_MeTrfase_N"/>
</dbReference>
<evidence type="ECO:0000256" key="5">
    <source>
        <dbReference type="ARBA" id="ARBA00022691"/>
    </source>
</evidence>
<name>A0A5E4VF37_9BURK</name>
<evidence type="ECO:0000259" key="9">
    <source>
        <dbReference type="Pfam" id="PF12161"/>
    </source>
</evidence>
<dbReference type="GO" id="GO:0032259">
    <property type="term" value="P:methylation"/>
    <property type="evidence" value="ECO:0007669"/>
    <property type="project" value="UniProtKB-KW"/>
</dbReference>
<dbReference type="InterPro" id="IPR038333">
    <property type="entry name" value="T1MK-like_N_sf"/>
</dbReference>
<comment type="similarity">
    <text evidence="1">Belongs to the N(4)/N(6)-methyltransferase family.</text>
</comment>
<keyword evidence="4" id="KW-0808">Transferase</keyword>
<dbReference type="GO" id="GO:0003677">
    <property type="term" value="F:DNA binding"/>
    <property type="evidence" value="ECO:0007669"/>
    <property type="project" value="InterPro"/>
</dbReference>
<dbReference type="InterPro" id="IPR003356">
    <property type="entry name" value="DNA_methylase_A-5"/>
</dbReference>
<keyword evidence="3" id="KW-0489">Methyltransferase</keyword>
<dbReference type="GO" id="GO:0008170">
    <property type="term" value="F:N-methyltransferase activity"/>
    <property type="evidence" value="ECO:0007669"/>
    <property type="project" value="InterPro"/>
</dbReference>
<evidence type="ECO:0000256" key="7">
    <source>
        <dbReference type="ARBA" id="ARBA00047942"/>
    </source>
</evidence>
<dbReference type="AlphaFoldDB" id="A0A5E4VF37"/>
<evidence type="ECO:0000256" key="1">
    <source>
        <dbReference type="ARBA" id="ARBA00006594"/>
    </source>
</evidence>
<sequence length="150" mass="16604">MRRKVHYVIEPQYLWGNIAEMARIQDSELLKTLQRGLSYIETEPFASTFRGLFSEINLASDKLGKTYTKRNARPCKIIKEIADGLSQFSTDSDTLGDAYEYLSGRFAAGSGKKAGEFYTPQPISTILSAIVTLDGQEPATGQRAQAATRS</sequence>
<dbReference type="InterPro" id="IPR051537">
    <property type="entry name" value="DNA_Adenine_Mtase"/>
</dbReference>
<feature type="domain" description="N6 adenine-specific DNA methyltransferase N-terminal" evidence="9">
    <location>
        <begin position="3"/>
        <end position="81"/>
    </location>
</feature>
<dbReference type="GO" id="GO:0009007">
    <property type="term" value="F:site-specific DNA-methyltransferase (adenine-specific) activity"/>
    <property type="evidence" value="ECO:0007669"/>
    <property type="project" value="UniProtKB-EC"/>
</dbReference>
<proteinExistence type="inferred from homology"/>
<dbReference type="Pfam" id="PF02384">
    <property type="entry name" value="N6_Mtase"/>
    <property type="match status" value="1"/>
</dbReference>
<evidence type="ECO:0000313" key="10">
    <source>
        <dbReference type="EMBL" id="VVE10716.1"/>
    </source>
</evidence>
<evidence type="ECO:0000313" key="11">
    <source>
        <dbReference type="Proteomes" id="UP000343317"/>
    </source>
</evidence>
<protein>
    <recommendedName>
        <fullName evidence="2">site-specific DNA-methyltransferase (adenine-specific)</fullName>
        <ecNumber evidence="2">2.1.1.72</ecNumber>
    </recommendedName>
</protein>
<gene>
    <name evidence="10" type="ORF">PHO31112_02612</name>
</gene>
<evidence type="ECO:0000256" key="6">
    <source>
        <dbReference type="ARBA" id="ARBA00022747"/>
    </source>
</evidence>
<dbReference type="SUPFAM" id="SSF53335">
    <property type="entry name" value="S-adenosyl-L-methionine-dependent methyltransferases"/>
    <property type="match status" value="1"/>
</dbReference>
<dbReference type="EC" id="2.1.1.72" evidence="2"/>
<evidence type="ECO:0000256" key="4">
    <source>
        <dbReference type="ARBA" id="ARBA00022679"/>
    </source>
</evidence>
<keyword evidence="5" id="KW-0949">S-adenosyl-L-methionine</keyword>
<organism evidence="10 11">
    <name type="scientific">Pandoraea horticolens</name>
    <dbReference type="NCBI Taxonomy" id="2508298"/>
    <lineage>
        <taxon>Bacteria</taxon>
        <taxon>Pseudomonadati</taxon>
        <taxon>Pseudomonadota</taxon>
        <taxon>Betaproteobacteria</taxon>
        <taxon>Burkholderiales</taxon>
        <taxon>Burkholderiaceae</taxon>
        <taxon>Pandoraea</taxon>
    </lineage>
</organism>
<dbReference type="GO" id="GO:0009307">
    <property type="term" value="P:DNA restriction-modification system"/>
    <property type="evidence" value="ECO:0007669"/>
    <property type="project" value="UniProtKB-KW"/>
</dbReference>
<dbReference type="PANTHER" id="PTHR42933">
    <property type="entry name" value="SLR6095 PROTEIN"/>
    <property type="match status" value="1"/>
</dbReference>
<accession>A0A5E4VF37</accession>
<dbReference type="Pfam" id="PF12161">
    <property type="entry name" value="HsdM_N"/>
    <property type="match status" value="1"/>
</dbReference>
<evidence type="ECO:0000259" key="8">
    <source>
        <dbReference type="Pfam" id="PF02384"/>
    </source>
</evidence>
<dbReference type="PANTHER" id="PTHR42933:SF1">
    <property type="entry name" value="SITE-SPECIFIC DNA-METHYLTRANSFERASE (ADENINE-SPECIFIC)"/>
    <property type="match status" value="1"/>
</dbReference>
<evidence type="ECO:0000256" key="2">
    <source>
        <dbReference type="ARBA" id="ARBA00011900"/>
    </source>
</evidence>
<dbReference type="InterPro" id="IPR029063">
    <property type="entry name" value="SAM-dependent_MTases_sf"/>
</dbReference>
<keyword evidence="6" id="KW-0680">Restriction system</keyword>
<feature type="domain" description="DNA methylase adenine-specific" evidence="8">
    <location>
        <begin position="91"/>
        <end position="136"/>
    </location>
</feature>
<evidence type="ECO:0000256" key="3">
    <source>
        <dbReference type="ARBA" id="ARBA00022603"/>
    </source>
</evidence>
<dbReference type="Gene3D" id="1.20.1260.30">
    <property type="match status" value="1"/>
</dbReference>
<comment type="catalytic activity">
    <reaction evidence="7">
        <text>a 2'-deoxyadenosine in DNA + S-adenosyl-L-methionine = an N(6)-methyl-2'-deoxyadenosine in DNA + S-adenosyl-L-homocysteine + H(+)</text>
        <dbReference type="Rhea" id="RHEA:15197"/>
        <dbReference type="Rhea" id="RHEA-COMP:12418"/>
        <dbReference type="Rhea" id="RHEA-COMP:12419"/>
        <dbReference type="ChEBI" id="CHEBI:15378"/>
        <dbReference type="ChEBI" id="CHEBI:57856"/>
        <dbReference type="ChEBI" id="CHEBI:59789"/>
        <dbReference type="ChEBI" id="CHEBI:90615"/>
        <dbReference type="ChEBI" id="CHEBI:90616"/>
        <dbReference type="EC" id="2.1.1.72"/>
    </reaction>
</comment>
<keyword evidence="11" id="KW-1185">Reference proteome</keyword>
<dbReference type="EMBL" id="CABPSM010000006">
    <property type="protein sequence ID" value="VVE10716.1"/>
    <property type="molecule type" value="Genomic_DNA"/>
</dbReference>
<reference evidence="10 11" key="1">
    <citation type="submission" date="2019-08" db="EMBL/GenBank/DDBJ databases">
        <authorList>
            <person name="Peeters C."/>
        </authorList>
    </citation>
    <scope>NUCLEOTIDE SEQUENCE [LARGE SCALE GENOMIC DNA]</scope>
    <source>
        <strain evidence="10 11">LMG 31112</strain>
    </source>
</reference>